<dbReference type="SUPFAM" id="SSF46689">
    <property type="entry name" value="Homeodomain-like"/>
    <property type="match status" value="2"/>
</dbReference>
<dbReference type="InterPro" id="IPR050204">
    <property type="entry name" value="AraC_XylS_family_regulators"/>
</dbReference>
<dbReference type="InterPro" id="IPR009057">
    <property type="entry name" value="Homeodomain-like_sf"/>
</dbReference>
<dbReference type="GO" id="GO:0043565">
    <property type="term" value="F:sequence-specific DNA binding"/>
    <property type="evidence" value="ECO:0007669"/>
    <property type="project" value="InterPro"/>
</dbReference>
<comment type="caution">
    <text evidence="5">The sequence shown here is derived from an EMBL/GenBank/DDBJ whole genome shotgun (WGS) entry which is preliminary data.</text>
</comment>
<keyword evidence="3" id="KW-0804">Transcription</keyword>
<evidence type="ECO:0000256" key="1">
    <source>
        <dbReference type="ARBA" id="ARBA00023015"/>
    </source>
</evidence>
<evidence type="ECO:0000313" key="5">
    <source>
        <dbReference type="EMBL" id="KKB63588.1"/>
    </source>
</evidence>
<gene>
    <name evidence="5" type="ORF">WM40_10645</name>
</gene>
<dbReference type="NCBIfam" id="NF041686">
    <property type="entry name" value="ant_diox_reg_AndR"/>
    <property type="match status" value="1"/>
</dbReference>
<dbReference type="PATRIC" id="fig|28092.6.peg.2510"/>
<dbReference type="STRING" id="28092.WM40_10645"/>
<dbReference type="EMBL" id="LAQU01000009">
    <property type="protein sequence ID" value="KKB63588.1"/>
    <property type="molecule type" value="Genomic_DNA"/>
</dbReference>
<dbReference type="PROSITE" id="PS01124">
    <property type="entry name" value="HTH_ARAC_FAMILY_2"/>
    <property type="match status" value="1"/>
</dbReference>
<keyword evidence="1" id="KW-0805">Transcription regulation</keyword>
<dbReference type="PROSITE" id="PS00041">
    <property type="entry name" value="HTH_ARAC_FAMILY_1"/>
    <property type="match status" value="1"/>
</dbReference>
<keyword evidence="6" id="KW-1185">Reference proteome</keyword>
<dbReference type="SMART" id="SM00342">
    <property type="entry name" value="HTH_ARAC"/>
    <property type="match status" value="1"/>
</dbReference>
<dbReference type="AlphaFoldDB" id="A0A0F5K0I4"/>
<evidence type="ECO:0000256" key="2">
    <source>
        <dbReference type="ARBA" id="ARBA00023125"/>
    </source>
</evidence>
<dbReference type="OrthoDB" id="185346at2"/>
<dbReference type="GO" id="GO:0003700">
    <property type="term" value="F:DNA-binding transcription factor activity"/>
    <property type="evidence" value="ECO:0007669"/>
    <property type="project" value="InterPro"/>
</dbReference>
<dbReference type="Pfam" id="PF14525">
    <property type="entry name" value="AraC_binding_2"/>
    <property type="match status" value="1"/>
</dbReference>
<reference evidence="5 6" key="1">
    <citation type="submission" date="2015-03" db="EMBL/GenBank/DDBJ databases">
        <title>Draft Genome Sequence of Burkholderia andropogonis type strain ICMP2807, isolated from Sorghum bicolor.</title>
        <authorList>
            <person name="Lopes-Santos L."/>
            <person name="Castro D.B."/>
            <person name="Ottoboni L.M."/>
            <person name="Park D."/>
            <person name="Weirc B.S."/>
            <person name="Destefano S.A."/>
        </authorList>
    </citation>
    <scope>NUCLEOTIDE SEQUENCE [LARGE SCALE GENOMIC DNA]</scope>
    <source>
        <strain evidence="5 6">ICMP2807</strain>
    </source>
</reference>
<proteinExistence type="predicted"/>
<protein>
    <submittedName>
        <fullName evidence="5">AraC family transcriptional regulator</fullName>
    </submittedName>
</protein>
<keyword evidence="2" id="KW-0238">DNA-binding</keyword>
<dbReference type="Gene3D" id="1.10.10.60">
    <property type="entry name" value="Homeodomain-like"/>
    <property type="match status" value="1"/>
</dbReference>
<evidence type="ECO:0000256" key="3">
    <source>
        <dbReference type="ARBA" id="ARBA00023163"/>
    </source>
</evidence>
<dbReference type="InterPro" id="IPR018062">
    <property type="entry name" value="HTH_AraC-typ_CS"/>
</dbReference>
<dbReference type="InterPro" id="IPR049668">
    <property type="entry name" value="AndR"/>
</dbReference>
<dbReference type="RefSeq" id="WP_024902301.1">
    <property type="nucleotide sequence ID" value="NZ_CADFGU010000001.1"/>
</dbReference>
<dbReference type="InterPro" id="IPR035418">
    <property type="entry name" value="AraC-bd_2"/>
</dbReference>
<organism evidence="5 6">
    <name type="scientific">Robbsia andropogonis</name>
    <dbReference type="NCBI Taxonomy" id="28092"/>
    <lineage>
        <taxon>Bacteria</taxon>
        <taxon>Pseudomonadati</taxon>
        <taxon>Pseudomonadota</taxon>
        <taxon>Betaproteobacteria</taxon>
        <taxon>Burkholderiales</taxon>
        <taxon>Burkholderiaceae</taxon>
        <taxon>Robbsia</taxon>
    </lineage>
</organism>
<name>A0A0F5K0I4_9BURK</name>
<dbReference type="InterPro" id="IPR018060">
    <property type="entry name" value="HTH_AraC"/>
</dbReference>
<feature type="domain" description="HTH araC/xylS-type" evidence="4">
    <location>
        <begin position="228"/>
        <end position="328"/>
    </location>
</feature>
<sequence length="329" mass="36383">MPLSFFHPDALRKYRLFESSDLDETRESISRVMQPHALRPTGHAEGTSHMDFVKVGRLGLGTIAFGSDMHVDVESVDGYYLLMFCLSGQALARTRDTTLRVDQDNGILCRPGHSFDAQLSDNCEQFVLRIDAQAFVSVLGDEPLHIAPRLPVGGPHLRGWMEQLRALTGSTALLESARNSPGIATHMEHLLLELLSQAVGPLSPYDGISGVSAALPSRSTGIAPAFVRRAEDFIRARSADALQLQDIADAAGVPPRTLREGFQHFRGITPMQFVRDIRMSRARETLLRAEQDVRVSDIALECGFFHLGRFSLAYAKTFGESPSETLRRR</sequence>
<dbReference type="Proteomes" id="UP000033618">
    <property type="component" value="Unassembled WGS sequence"/>
</dbReference>
<accession>A0A0F5K0I4</accession>
<dbReference type="Pfam" id="PF12833">
    <property type="entry name" value="HTH_18"/>
    <property type="match status" value="1"/>
</dbReference>
<evidence type="ECO:0000259" key="4">
    <source>
        <dbReference type="PROSITE" id="PS01124"/>
    </source>
</evidence>
<dbReference type="PANTHER" id="PTHR46796">
    <property type="entry name" value="HTH-TYPE TRANSCRIPTIONAL ACTIVATOR RHAS-RELATED"/>
    <property type="match status" value="1"/>
</dbReference>
<evidence type="ECO:0000313" key="6">
    <source>
        <dbReference type="Proteomes" id="UP000033618"/>
    </source>
</evidence>